<name>A0AAV4R915_CAEEX</name>
<reference evidence="1 2" key="1">
    <citation type="submission" date="2021-06" db="EMBL/GenBank/DDBJ databases">
        <title>Caerostris extrusa draft genome.</title>
        <authorList>
            <person name="Kono N."/>
            <person name="Arakawa K."/>
        </authorList>
    </citation>
    <scope>NUCLEOTIDE SEQUENCE [LARGE SCALE GENOMIC DNA]</scope>
</reference>
<protein>
    <submittedName>
        <fullName evidence="1">Uncharacterized protein</fullName>
    </submittedName>
</protein>
<evidence type="ECO:0000313" key="2">
    <source>
        <dbReference type="Proteomes" id="UP001054945"/>
    </source>
</evidence>
<dbReference type="Proteomes" id="UP001054945">
    <property type="component" value="Unassembled WGS sequence"/>
</dbReference>
<gene>
    <name evidence="1" type="ORF">CEXT_428621</name>
</gene>
<proteinExistence type="predicted"/>
<organism evidence="1 2">
    <name type="scientific">Caerostris extrusa</name>
    <name type="common">Bark spider</name>
    <name type="synonym">Caerostris bankana</name>
    <dbReference type="NCBI Taxonomy" id="172846"/>
    <lineage>
        <taxon>Eukaryota</taxon>
        <taxon>Metazoa</taxon>
        <taxon>Ecdysozoa</taxon>
        <taxon>Arthropoda</taxon>
        <taxon>Chelicerata</taxon>
        <taxon>Arachnida</taxon>
        <taxon>Araneae</taxon>
        <taxon>Araneomorphae</taxon>
        <taxon>Entelegynae</taxon>
        <taxon>Araneoidea</taxon>
        <taxon>Araneidae</taxon>
        <taxon>Caerostris</taxon>
    </lineage>
</organism>
<dbReference type="AlphaFoldDB" id="A0AAV4R915"/>
<sequence length="89" mass="10110">MISSNQSSISTINSTKNHNSLLTSHEEISTITIEMKKPTIEQLLCLPTVEQYNLKDPILKPIIRHKTKVSTIRKPSNLTRQILIQFGKP</sequence>
<comment type="caution">
    <text evidence="1">The sequence shown here is derived from an EMBL/GenBank/DDBJ whole genome shotgun (WGS) entry which is preliminary data.</text>
</comment>
<evidence type="ECO:0000313" key="1">
    <source>
        <dbReference type="EMBL" id="GIY17121.1"/>
    </source>
</evidence>
<accession>A0AAV4R915</accession>
<keyword evidence="2" id="KW-1185">Reference proteome</keyword>
<dbReference type="EMBL" id="BPLR01007467">
    <property type="protein sequence ID" value="GIY17121.1"/>
    <property type="molecule type" value="Genomic_DNA"/>
</dbReference>